<dbReference type="InterPro" id="IPR047057">
    <property type="entry name" value="MerR_fam"/>
</dbReference>
<dbReference type="PROSITE" id="PS00552">
    <property type="entry name" value="HTH_MERR_1"/>
    <property type="match status" value="1"/>
</dbReference>
<dbReference type="EMBL" id="JAAKZZ010000854">
    <property type="protein sequence ID" value="NGO73701.1"/>
    <property type="molecule type" value="Genomic_DNA"/>
</dbReference>
<dbReference type="SUPFAM" id="SSF48371">
    <property type="entry name" value="ARM repeat"/>
    <property type="match status" value="1"/>
</dbReference>
<reference evidence="4 5" key="1">
    <citation type="submission" date="2020-02" db="EMBL/GenBank/DDBJ databases">
        <title>Whole-genome analyses of novel actinobacteria.</title>
        <authorList>
            <person name="Sahin N."/>
            <person name="Tatar D."/>
        </authorList>
    </citation>
    <scope>NUCLEOTIDE SEQUENCE [LARGE SCALE GENOMIC DNA]</scope>
    <source>
        <strain evidence="4 5">SB3404</strain>
    </source>
</reference>
<dbReference type="SUPFAM" id="SSF46955">
    <property type="entry name" value="Putative DNA-binding domain"/>
    <property type="match status" value="1"/>
</dbReference>
<dbReference type="Gene3D" id="1.25.10.10">
    <property type="entry name" value="Leucine-rich Repeat Variant"/>
    <property type="match status" value="1"/>
</dbReference>
<dbReference type="RefSeq" id="WP_165303318.1">
    <property type="nucleotide sequence ID" value="NZ_JAAKZZ010000854.1"/>
</dbReference>
<sequence>MLIGDMARHSGVSTRMLRHYDALGLVRPTGRTVGGYRQYSAEDARRLCHVESLRSLGLSLKQVGRALEDPAFTPSALVGDLIRWTEDRLERERELLERLRAIDASAPAGWQDVLRIVELMRGLNSPSAARRQQAVLTRPEDAGPAELLAEAVLTESDPNVAGALRWALARSDGDAVAALAAGARSEDVAIRRRAVRAVAELPEAAGTADTTEARGITGVLADALGDPDPTVRRHAALALGRRGVPTAVPTLVGMVVEGANDVDAAEVLGGLSREPGCADRIMTALVAELAAPTADSATRIRLTQALVELSGTAPQEVLRRLARDDDPAVALVATAFAGLREGGHGTRGCFESPARHLERPARALAAPAESPSTPSTRAFTRHAE</sequence>
<organism evidence="4 5">
    <name type="scientific">Streptomyces boncukensis</name>
    <dbReference type="NCBI Taxonomy" id="2711219"/>
    <lineage>
        <taxon>Bacteria</taxon>
        <taxon>Bacillati</taxon>
        <taxon>Actinomycetota</taxon>
        <taxon>Actinomycetes</taxon>
        <taxon>Kitasatosporales</taxon>
        <taxon>Streptomycetaceae</taxon>
        <taxon>Streptomyces</taxon>
    </lineage>
</organism>
<protein>
    <submittedName>
        <fullName evidence="4">MerR family transcriptional regulator</fullName>
    </submittedName>
</protein>
<dbReference type="SMART" id="SM00422">
    <property type="entry name" value="HTH_MERR"/>
    <property type="match status" value="1"/>
</dbReference>
<dbReference type="Gene3D" id="1.10.1660.10">
    <property type="match status" value="1"/>
</dbReference>
<evidence type="ECO:0000313" key="4">
    <source>
        <dbReference type="EMBL" id="NGO73701.1"/>
    </source>
</evidence>
<evidence type="ECO:0000313" key="5">
    <source>
        <dbReference type="Proteomes" id="UP000477722"/>
    </source>
</evidence>
<dbReference type="Proteomes" id="UP000477722">
    <property type="component" value="Unassembled WGS sequence"/>
</dbReference>
<evidence type="ECO:0000256" key="2">
    <source>
        <dbReference type="SAM" id="MobiDB-lite"/>
    </source>
</evidence>
<dbReference type="GO" id="GO:0003700">
    <property type="term" value="F:DNA-binding transcription factor activity"/>
    <property type="evidence" value="ECO:0007669"/>
    <property type="project" value="InterPro"/>
</dbReference>
<dbReference type="InterPro" id="IPR000551">
    <property type="entry name" value="MerR-type_HTH_dom"/>
</dbReference>
<dbReference type="GO" id="GO:0003677">
    <property type="term" value="F:DNA binding"/>
    <property type="evidence" value="ECO:0007669"/>
    <property type="project" value="UniProtKB-KW"/>
</dbReference>
<feature type="region of interest" description="Disordered" evidence="2">
    <location>
        <begin position="361"/>
        <end position="384"/>
    </location>
</feature>
<proteinExistence type="predicted"/>
<dbReference type="InterPro" id="IPR011989">
    <property type="entry name" value="ARM-like"/>
</dbReference>
<feature type="non-terminal residue" evidence="4">
    <location>
        <position position="384"/>
    </location>
</feature>
<keyword evidence="1" id="KW-0238">DNA-binding</keyword>
<dbReference type="PROSITE" id="PS50937">
    <property type="entry name" value="HTH_MERR_2"/>
    <property type="match status" value="1"/>
</dbReference>
<gene>
    <name evidence="4" type="ORF">G5C65_36355</name>
</gene>
<evidence type="ECO:0000256" key="1">
    <source>
        <dbReference type="ARBA" id="ARBA00023125"/>
    </source>
</evidence>
<dbReference type="PANTHER" id="PTHR30204">
    <property type="entry name" value="REDOX-CYCLING DRUG-SENSING TRANSCRIPTIONAL ACTIVATOR SOXR"/>
    <property type="match status" value="1"/>
</dbReference>
<dbReference type="Pfam" id="PF13646">
    <property type="entry name" value="HEAT_2"/>
    <property type="match status" value="1"/>
</dbReference>
<evidence type="ECO:0000259" key="3">
    <source>
        <dbReference type="PROSITE" id="PS50937"/>
    </source>
</evidence>
<dbReference type="InterPro" id="IPR009061">
    <property type="entry name" value="DNA-bd_dom_put_sf"/>
</dbReference>
<dbReference type="PANTHER" id="PTHR30204:SF93">
    <property type="entry name" value="HTH MERR-TYPE DOMAIN-CONTAINING PROTEIN"/>
    <property type="match status" value="1"/>
</dbReference>
<keyword evidence="5" id="KW-1185">Reference proteome</keyword>
<name>A0A6G4XAL8_9ACTN</name>
<feature type="domain" description="HTH merR-type" evidence="3">
    <location>
        <begin position="1"/>
        <end position="69"/>
    </location>
</feature>
<dbReference type="AlphaFoldDB" id="A0A6G4XAL8"/>
<accession>A0A6G4XAL8</accession>
<comment type="caution">
    <text evidence="4">The sequence shown here is derived from an EMBL/GenBank/DDBJ whole genome shotgun (WGS) entry which is preliminary data.</text>
</comment>
<feature type="compositionally biased region" description="Low complexity" evidence="2">
    <location>
        <begin position="362"/>
        <end position="372"/>
    </location>
</feature>
<dbReference type="Pfam" id="PF13411">
    <property type="entry name" value="MerR_1"/>
    <property type="match status" value="1"/>
</dbReference>
<dbReference type="PRINTS" id="PR00040">
    <property type="entry name" value="HTHMERR"/>
</dbReference>
<dbReference type="InterPro" id="IPR016024">
    <property type="entry name" value="ARM-type_fold"/>
</dbReference>